<dbReference type="OrthoDB" id="7476432at2"/>
<sequence length="70" mass="7963">MLRLDLVQEPRLLEIETNTRQRLGEAQRMQWLGEVAGLPESLRHIADKKQQAERLRAQADRGEDGVTALG</sequence>
<evidence type="ECO:0000256" key="1">
    <source>
        <dbReference type="SAM" id="MobiDB-lite"/>
    </source>
</evidence>
<feature type="region of interest" description="Disordered" evidence="1">
    <location>
        <begin position="49"/>
        <end position="70"/>
    </location>
</feature>
<keyword evidence="3" id="KW-1185">Reference proteome</keyword>
<name>A0A345HPH1_9ACTN</name>
<dbReference type="AlphaFoldDB" id="A0A345HPH1"/>
<protein>
    <submittedName>
        <fullName evidence="2">Uncharacterized protein</fullName>
    </submittedName>
</protein>
<organism evidence="2 3">
    <name type="scientific">Streptomyces paludis</name>
    <dbReference type="NCBI Taxonomy" id="2282738"/>
    <lineage>
        <taxon>Bacteria</taxon>
        <taxon>Bacillati</taxon>
        <taxon>Actinomycetota</taxon>
        <taxon>Actinomycetes</taxon>
        <taxon>Kitasatosporales</taxon>
        <taxon>Streptomycetaceae</taxon>
        <taxon>Streptomyces</taxon>
    </lineage>
</organism>
<feature type="compositionally biased region" description="Basic and acidic residues" evidence="1">
    <location>
        <begin position="49"/>
        <end position="64"/>
    </location>
</feature>
<dbReference type="KEGG" id="spad:DVK44_13700"/>
<evidence type="ECO:0000313" key="2">
    <source>
        <dbReference type="EMBL" id="AXG78595.1"/>
    </source>
</evidence>
<evidence type="ECO:0000313" key="3">
    <source>
        <dbReference type="Proteomes" id="UP000253868"/>
    </source>
</evidence>
<dbReference type="Proteomes" id="UP000253868">
    <property type="component" value="Chromosome"/>
</dbReference>
<dbReference type="EMBL" id="CP031194">
    <property type="protein sequence ID" value="AXG78595.1"/>
    <property type="molecule type" value="Genomic_DNA"/>
</dbReference>
<proteinExistence type="predicted"/>
<accession>A0A345HPH1</accession>
<dbReference type="RefSeq" id="WP_114659938.1">
    <property type="nucleotide sequence ID" value="NZ_CP031194.1"/>
</dbReference>
<gene>
    <name evidence="2" type="ORF">DVK44_13700</name>
</gene>
<reference evidence="3" key="1">
    <citation type="submission" date="2018-07" db="EMBL/GenBank/DDBJ databases">
        <authorList>
            <person name="Zhao J."/>
        </authorList>
    </citation>
    <scope>NUCLEOTIDE SEQUENCE [LARGE SCALE GENOMIC DNA]</scope>
    <source>
        <strain evidence="3">GSSD-12</strain>
    </source>
</reference>